<feature type="region of interest" description="Disordered" evidence="1">
    <location>
        <begin position="68"/>
        <end position="92"/>
    </location>
</feature>
<dbReference type="Proteomes" id="UP000321479">
    <property type="component" value="Chromosome"/>
</dbReference>
<accession>A0A5B8V488</accession>
<proteinExistence type="predicted"/>
<organism evidence="3 4">
    <name type="scientific">Mucilaginibacter ginsenosidivorans</name>
    <dbReference type="NCBI Taxonomy" id="398053"/>
    <lineage>
        <taxon>Bacteria</taxon>
        <taxon>Pseudomonadati</taxon>
        <taxon>Bacteroidota</taxon>
        <taxon>Sphingobacteriia</taxon>
        <taxon>Sphingobacteriales</taxon>
        <taxon>Sphingobacteriaceae</taxon>
        <taxon>Mucilaginibacter</taxon>
    </lineage>
</organism>
<evidence type="ECO:0000313" key="3">
    <source>
        <dbReference type="EMBL" id="QEC65396.1"/>
    </source>
</evidence>
<evidence type="ECO:0008006" key="5">
    <source>
        <dbReference type="Google" id="ProtNLM"/>
    </source>
</evidence>
<sequence length="255" mass="27810">MIKRLPLFILLLFFSPAAFAQSDSDSTKHPSPDTTAKKVVVDSISKIPAADTTAKAVKDLKADSASASHAADSVAKQVSGKQGPARKIKHARVDSVAKALPGKTAKSSAGANTTMHSTVKTLSDERYSMLMKGEDFDNMSLAGELNHYPMPDKALEYKVQLGLNPGQLTKLKEISAVLHRKRIEMGENIIKNEKMLDTIFQSKQAVDGTVIFYTNRYGLYMGEIRNAVLQACLKTRDVLSEAQISKLESLEKAVK</sequence>
<evidence type="ECO:0000256" key="1">
    <source>
        <dbReference type="SAM" id="MobiDB-lite"/>
    </source>
</evidence>
<evidence type="ECO:0000256" key="2">
    <source>
        <dbReference type="SAM" id="SignalP"/>
    </source>
</evidence>
<evidence type="ECO:0000313" key="4">
    <source>
        <dbReference type="Proteomes" id="UP000321479"/>
    </source>
</evidence>
<feature type="signal peptide" evidence="2">
    <location>
        <begin position="1"/>
        <end position="20"/>
    </location>
</feature>
<dbReference type="OrthoDB" id="1524432at2"/>
<reference evidence="3 4" key="1">
    <citation type="journal article" date="2017" name="Curr. Microbiol.">
        <title>Mucilaginibacter ginsenosidivorans sp. nov., Isolated from Soil of Ginseng Field.</title>
        <authorList>
            <person name="Kim M.M."/>
            <person name="Siddiqi M.Z."/>
            <person name="Im W.T."/>
        </authorList>
    </citation>
    <scope>NUCLEOTIDE SEQUENCE [LARGE SCALE GENOMIC DNA]</scope>
    <source>
        <strain evidence="3 4">Gsoil 3017</strain>
    </source>
</reference>
<dbReference type="EMBL" id="CP042436">
    <property type="protein sequence ID" value="QEC65396.1"/>
    <property type="molecule type" value="Genomic_DNA"/>
</dbReference>
<keyword evidence="4" id="KW-1185">Reference proteome</keyword>
<dbReference type="Gene3D" id="1.20.120.1490">
    <property type="match status" value="1"/>
</dbReference>
<dbReference type="RefSeq" id="WP_147034221.1">
    <property type="nucleotide sequence ID" value="NZ_CP042436.1"/>
</dbReference>
<keyword evidence="2" id="KW-0732">Signal</keyword>
<gene>
    <name evidence="3" type="ORF">FRZ54_23420</name>
</gene>
<feature type="chain" id="PRO_5022976743" description="DUF4142 domain-containing protein" evidence="2">
    <location>
        <begin position="21"/>
        <end position="255"/>
    </location>
</feature>
<name>A0A5B8V488_9SPHI</name>
<dbReference type="AlphaFoldDB" id="A0A5B8V488"/>
<dbReference type="KEGG" id="mgin:FRZ54_23420"/>
<protein>
    <recommendedName>
        <fullName evidence="5">DUF4142 domain-containing protein</fullName>
    </recommendedName>
</protein>